<dbReference type="KEGG" id="tfo:BFO_1053"/>
<reference evidence="2" key="1">
    <citation type="submission" date="2011-12" db="EMBL/GenBank/DDBJ databases">
        <title>Complete sequence of Tannerella forsythia ATCC 43037.</title>
        <authorList>
            <person name="Dewhirst F."/>
            <person name="Tanner A."/>
            <person name="Izard J."/>
            <person name="Brinkac L."/>
            <person name="Durkin A.S."/>
            <person name="Hostetler J."/>
            <person name="Shetty J."/>
            <person name="Torralba M."/>
            <person name="Gill S."/>
            <person name="Nelson K."/>
        </authorList>
    </citation>
    <scope>NUCLEOTIDE SEQUENCE [LARGE SCALE GENOMIC DNA]</scope>
    <source>
        <strain evidence="2">ATCC 43037 / JCM 10827 / CCUG 33226 / KCTC 5666 / FDC 338</strain>
    </source>
</reference>
<sequence>MKFSIEIIFSYFLPKNENNDVPYFTFCRKTKIMMCLILLFAEKRK</sequence>
<dbReference type="HOGENOM" id="CLU_3206286_0_0_10"/>
<dbReference type="PATRIC" id="fig|203275.8.peg.946"/>
<dbReference type="AlphaFoldDB" id="G8UQQ2"/>
<evidence type="ECO:0000313" key="1">
    <source>
        <dbReference type="EMBL" id="AEW19712.1"/>
    </source>
</evidence>
<organism evidence="1 2">
    <name type="scientific">Tannerella forsythia (strain ATCC 43037 / JCM 10827 / CCUG 21028 A / KCTC 5666 / FDC 338)</name>
    <name type="common">Bacteroides forsythus</name>
    <dbReference type="NCBI Taxonomy" id="203275"/>
    <lineage>
        <taxon>Bacteria</taxon>
        <taxon>Pseudomonadati</taxon>
        <taxon>Bacteroidota</taxon>
        <taxon>Bacteroidia</taxon>
        <taxon>Bacteroidales</taxon>
        <taxon>Tannerellaceae</taxon>
        <taxon>Tannerella</taxon>
    </lineage>
</organism>
<keyword evidence="2" id="KW-1185">Reference proteome</keyword>
<dbReference type="STRING" id="203275.BFO_1053"/>
<protein>
    <submittedName>
        <fullName evidence="1">Uncharacterized protein</fullName>
    </submittedName>
</protein>
<gene>
    <name evidence="1" type="ordered locus">BFO_1053</name>
</gene>
<dbReference type="Proteomes" id="UP000005436">
    <property type="component" value="Chromosome"/>
</dbReference>
<evidence type="ECO:0000313" key="2">
    <source>
        <dbReference type="Proteomes" id="UP000005436"/>
    </source>
</evidence>
<proteinExistence type="predicted"/>
<dbReference type="EMBL" id="CP003191">
    <property type="protein sequence ID" value="AEW19712.1"/>
    <property type="molecule type" value="Genomic_DNA"/>
</dbReference>
<accession>G8UQQ2</accession>
<name>G8UQQ2_TANFA</name>